<gene>
    <name evidence="2" type="ORF">ACFSX4_11400</name>
</gene>
<evidence type="ECO:0000259" key="1">
    <source>
        <dbReference type="Pfam" id="PF13358"/>
    </source>
</evidence>
<dbReference type="EMBL" id="JBHUOQ010000004">
    <property type="protein sequence ID" value="MFD2831070.1"/>
    <property type="molecule type" value="Genomic_DNA"/>
</dbReference>
<proteinExistence type="predicted"/>
<sequence>MKLTEIFCIKEKYDANVFLKFLERFLKHYSSGKIVMILHNIGIHHAKSTQSFLFENKV</sequence>
<dbReference type="Proteomes" id="UP001597519">
    <property type="component" value="Unassembled WGS sequence"/>
</dbReference>
<evidence type="ECO:0000313" key="2">
    <source>
        <dbReference type="EMBL" id="MFD2831070.1"/>
    </source>
</evidence>
<protein>
    <submittedName>
        <fullName evidence="2">Transposase</fullName>
    </submittedName>
</protein>
<dbReference type="Pfam" id="PF13358">
    <property type="entry name" value="DDE_3"/>
    <property type="match status" value="1"/>
</dbReference>
<organism evidence="2 3">
    <name type="scientific">Corticicoccus populi</name>
    <dbReference type="NCBI Taxonomy" id="1812821"/>
    <lineage>
        <taxon>Bacteria</taxon>
        <taxon>Bacillati</taxon>
        <taxon>Bacillota</taxon>
        <taxon>Bacilli</taxon>
        <taxon>Bacillales</taxon>
        <taxon>Staphylococcaceae</taxon>
        <taxon>Corticicoccus</taxon>
    </lineage>
</organism>
<dbReference type="RefSeq" id="WP_377774704.1">
    <property type="nucleotide sequence ID" value="NZ_JBHUOQ010000004.1"/>
</dbReference>
<feature type="domain" description="Tc1-like transposase DDE" evidence="1">
    <location>
        <begin position="7"/>
        <end position="53"/>
    </location>
</feature>
<keyword evidence="3" id="KW-1185">Reference proteome</keyword>
<evidence type="ECO:0000313" key="3">
    <source>
        <dbReference type="Proteomes" id="UP001597519"/>
    </source>
</evidence>
<name>A0ABW5WYN1_9STAP</name>
<dbReference type="InterPro" id="IPR038717">
    <property type="entry name" value="Tc1-like_DDE_dom"/>
</dbReference>
<comment type="caution">
    <text evidence="2">The sequence shown here is derived from an EMBL/GenBank/DDBJ whole genome shotgun (WGS) entry which is preliminary data.</text>
</comment>
<accession>A0ABW5WYN1</accession>
<reference evidence="3" key="1">
    <citation type="journal article" date="2019" name="Int. J. Syst. Evol. Microbiol.">
        <title>The Global Catalogue of Microorganisms (GCM) 10K type strain sequencing project: providing services to taxonomists for standard genome sequencing and annotation.</title>
        <authorList>
            <consortium name="The Broad Institute Genomics Platform"/>
            <consortium name="The Broad Institute Genome Sequencing Center for Infectious Disease"/>
            <person name="Wu L."/>
            <person name="Ma J."/>
        </authorList>
    </citation>
    <scope>NUCLEOTIDE SEQUENCE [LARGE SCALE GENOMIC DNA]</scope>
    <source>
        <strain evidence="3">KCTC 33575</strain>
    </source>
</reference>